<feature type="compositionally biased region" description="Basic and acidic residues" evidence="1">
    <location>
        <begin position="131"/>
        <end position="143"/>
    </location>
</feature>
<evidence type="ECO:0000313" key="3">
    <source>
        <dbReference type="EMBL" id="CAF1070444.1"/>
    </source>
</evidence>
<dbReference type="OrthoDB" id="10263155at2759"/>
<feature type="domain" description="MJ1316 RNA cyclic group end recognition" evidence="2">
    <location>
        <begin position="156"/>
        <end position="229"/>
    </location>
</feature>
<dbReference type="PANTHER" id="PTHR46729:SF1">
    <property type="entry name" value="LEUKOCYTE RECEPTOR CLUSTER MEMBER 9"/>
    <property type="match status" value="1"/>
</dbReference>
<dbReference type="InterPro" id="IPR040459">
    <property type="entry name" value="MJ1316"/>
</dbReference>
<feature type="region of interest" description="Disordered" evidence="1">
    <location>
        <begin position="131"/>
        <end position="152"/>
    </location>
</feature>
<comment type="caution">
    <text evidence="3">The sequence shown here is derived from an EMBL/GenBank/DDBJ whole genome shotgun (WGS) entry which is preliminary data.</text>
</comment>
<accession>A0A814LX93</accession>
<sequence length="269" mass="31490">MAQNKEFINKALQNLTHHIKTNHSNLTNVKIYENIGDHAYVIKFTPFTDYDINLTLQISSDFNFAYSVIILNKVKHKKGNDQKILNSLEEILNEKIKGIIKEKILIKFFEKALEFIENNFEKYQNNDEQKTKKKDVKISKNKSDEEDDKNTKKVSMKTASDVVHRIQWDEEIKQEFITVGYIDRFLGLKECLFTTFDWGDIVLAEYGALAIPEHRITYFKYKNEIIWDKKNRLDNIFGSTGSGITIRNVITSLENLEFNLPINDEEPIN</sequence>
<evidence type="ECO:0000259" key="2">
    <source>
        <dbReference type="Pfam" id="PF04457"/>
    </source>
</evidence>
<proteinExistence type="predicted"/>
<dbReference type="Proteomes" id="UP000663879">
    <property type="component" value="Unassembled WGS sequence"/>
</dbReference>
<reference evidence="3" key="1">
    <citation type="submission" date="2021-02" db="EMBL/GenBank/DDBJ databases">
        <authorList>
            <person name="Nowell W R."/>
        </authorList>
    </citation>
    <scope>NUCLEOTIDE SEQUENCE</scope>
    <source>
        <strain evidence="3">Ploen Becks lab</strain>
    </source>
</reference>
<organism evidence="3 4">
    <name type="scientific">Brachionus calyciflorus</name>
    <dbReference type="NCBI Taxonomy" id="104777"/>
    <lineage>
        <taxon>Eukaryota</taxon>
        <taxon>Metazoa</taxon>
        <taxon>Spiralia</taxon>
        <taxon>Gnathifera</taxon>
        <taxon>Rotifera</taxon>
        <taxon>Eurotatoria</taxon>
        <taxon>Monogononta</taxon>
        <taxon>Pseudotrocha</taxon>
        <taxon>Ploima</taxon>
        <taxon>Brachionidae</taxon>
        <taxon>Brachionus</taxon>
    </lineage>
</organism>
<evidence type="ECO:0000313" key="4">
    <source>
        <dbReference type="Proteomes" id="UP000663879"/>
    </source>
</evidence>
<evidence type="ECO:0000256" key="1">
    <source>
        <dbReference type="SAM" id="MobiDB-lite"/>
    </source>
</evidence>
<name>A0A814LX93_9BILA</name>
<protein>
    <recommendedName>
        <fullName evidence="2">MJ1316 RNA cyclic group end recognition domain-containing protein</fullName>
    </recommendedName>
</protein>
<dbReference type="EMBL" id="CAJNOC010006106">
    <property type="protein sequence ID" value="CAF1070444.1"/>
    <property type="molecule type" value="Genomic_DNA"/>
</dbReference>
<dbReference type="Pfam" id="PF04457">
    <property type="entry name" value="MJ1316"/>
    <property type="match status" value="1"/>
</dbReference>
<dbReference type="InterPro" id="IPR042653">
    <property type="entry name" value="Leng9"/>
</dbReference>
<dbReference type="AlphaFoldDB" id="A0A814LX93"/>
<dbReference type="PANTHER" id="PTHR46729">
    <property type="entry name" value="LEUKOCYTE RECEPTOR CLUSTER MEMBER 9"/>
    <property type="match status" value="1"/>
</dbReference>
<gene>
    <name evidence="3" type="ORF">OXX778_LOCUS19699</name>
</gene>
<keyword evidence="4" id="KW-1185">Reference proteome</keyword>